<accession>A0AA43RNP9</accession>
<proteinExistence type="predicted"/>
<dbReference type="InterPro" id="IPR038200">
    <property type="entry name" value="GW_dom_sf"/>
</dbReference>
<comment type="caution">
    <text evidence="4">The sequence shown here is derived from an EMBL/GenBank/DDBJ whole genome shotgun (WGS) entry which is preliminary data.</text>
</comment>
<dbReference type="Gene3D" id="3.90.70.10">
    <property type="entry name" value="Cysteine proteinases"/>
    <property type="match status" value="1"/>
</dbReference>
<dbReference type="PANTHER" id="PTHR30032">
    <property type="entry name" value="N-ACETYLMURAMOYL-L-ALANINE AMIDASE-RELATED"/>
    <property type="match status" value="1"/>
</dbReference>
<dbReference type="Pfam" id="PF13529">
    <property type="entry name" value="Peptidase_C39_2"/>
    <property type="match status" value="1"/>
</dbReference>
<dbReference type="InterPro" id="IPR039564">
    <property type="entry name" value="Peptidase_C39-like"/>
</dbReference>
<dbReference type="Gene3D" id="3.40.50.12090">
    <property type="match status" value="2"/>
</dbReference>
<dbReference type="InterPro" id="IPR025987">
    <property type="entry name" value="GW_dom"/>
</dbReference>
<dbReference type="InterPro" id="IPR051922">
    <property type="entry name" value="Bact_Sporulation_Assoc"/>
</dbReference>
<evidence type="ECO:0000313" key="5">
    <source>
        <dbReference type="Proteomes" id="UP001171751"/>
    </source>
</evidence>
<feature type="domain" description="GW" evidence="2">
    <location>
        <begin position="386"/>
        <end position="447"/>
    </location>
</feature>
<feature type="domain" description="Peptidase C39-like" evidence="3">
    <location>
        <begin position="457"/>
        <end position="600"/>
    </location>
</feature>
<dbReference type="Proteomes" id="UP001171751">
    <property type="component" value="Unassembled WGS sequence"/>
</dbReference>
<protein>
    <submittedName>
        <fullName evidence="4">Cell wall-binding repeat-containing protein</fullName>
    </submittedName>
</protein>
<dbReference type="AlphaFoldDB" id="A0AA43RNP9"/>
<evidence type="ECO:0000259" key="3">
    <source>
        <dbReference type="Pfam" id="PF13529"/>
    </source>
</evidence>
<dbReference type="InterPro" id="IPR007253">
    <property type="entry name" value="Cell_wall-bd_2"/>
</dbReference>
<evidence type="ECO:0000256" key="1">
    <source>
        <dbReference type="ARBA" id="ARBA00022729"/>
    </source>
</evidence>
<keyword evidence="1" id="KW-0732">Signal</keyword>
<name>A0AA43RNP9_9LACT</name>
<keyword evidence="5" id="KW-1185">Reference proteome</keyword>
<dbReference type="Pfam" id="PF13457">
    <property type="entry name" value="GW"/>
    <property type="match status" value="1"/>
</dbReference>
<evidence type="ECO:0000313" key="4">
    <source>
        <dbReference type="EMBL" id="MDO5457000.1"/>
    </source>
</evidence>
<dbReference type="EMBL" id="JAUNQW010000004">
    <property type="protein sequence ID" value="MDO5457000.1"/>
    <property type="molecule type" value="Genomic_DNA"/>
</dbReference>
<evidence type="ECO:0000259" key="2">
    <source>
        <dbReference type="Pfam" id="PF13457"/>
    </source>
</evidence>
<dbReference type="Gene3D" id="2.30.30.170">
    <property type="match status" value="1"/>
</dbReference>
<dbReference type="SUPFAM" id="SSF82057">
    <property type="entry name" value="Prokaryotic SH3-related domain"/>
    <property type="match status" value="1"/>
</dbReference>
<organism evidence="4 5">
    <name type="scientific">Atopococcus tabaci</name>
    <dbReference type="NCBI Taxonomy" id="269774"/>
    <lineage>
        <taxon>Bacteria</taxon>
        <taxon>Bacillati</taxon>
        <taxon>Bacillota</taxon>
        <taxon>Bacilli</taxon>
        <taxon>Lactobacillales</taxon>
        <taxon>Carnobacteriaceae</taxon>
        <taxon>Atopococcus</taxon>
    </lineage>
</organism>
<dbReference type="Pfam" id="PF04122">
    <property type="entry name" value="CW_binding_2"/>
    <property type="match status" value="3"/>
</dbReference>
<sequence>MNRMLLSGLSSSVFFFSSEILVSAQAEEVTPSLEPETSQMVQAKVKETANVEGNHPEVIEQRTGVNRLQGKDRYENAATISESGWEKSDTVIVANGDVFADSLTGTALSGKYDAPILLTRSDQLHEETEQEIERLGAKKVLVLGGNTSISESTEESLEDSDRTVERFAGADRYEVAANIAGHVMGDQTDKRDVFLVNGDKFADALSIAPVAATKKIPILLTRQANLHQSVDHLLDRIKSVTLIGGTASISEDIEAYLKQQGITTFRLAGRNRYEVNRNIINHYGVGGDEVYIASGEIYTDALPTAALAAKENKTMLLIKTDNVAETQHQLNFIYKDKGKDDFTIVGGPATISQQTEEWLNNPEETLSYALIESTTRLNNMAWRIKGNHVAVFTQPGSTAYAEASDPLTSMDGQDVTAVQKTDLNNGETYYLIRADNRQIGWVREEDLSYGNRLLSHINYYPQLNPDSYVGWGCAGAASAMLLSGNGHTFTADQLKNIMLNVPKKTDEQPGGQDGNLIDGRGFTQVVQPQALIPYLHQWDKGVVNISGVGTDLIIKEILNGNPVMYYGFTWSDDDTDLNEKRNHMKVIRGYRDGKFDIYDPVYTKITDPAGFFNNQPTTTRKYDLGPVHTISLAHFENEVNNKAEETRPERQFITIQKL</sequence>
<gene>
    <name evidence="4" type="ORF">Q4F26_01515</name>
</gene>
<dbReference type="PANTHER" id="PTHR30032:SF8">
    <property type="entry name" value="GERMINATION-SPECIFIC N-ACETYLMURAMOYL-L-ALANINE AMIDASE"/>
    <property type="match status" value="1"/>
</dbReference>
<reference evidence="4" key="1">
    <citation type="submission" date="2023-07" db="EMBL/GenBank/DDBJ databases">
        <title>Between Cages and Wild: Unraveling the Impact of Captivity on Animal Microbiomes and Antimicrobial Resistance.</title>
        <authorList>
            <person name="Schmartz G.P."/>
            <person name="Rehner J."/>
            <person name="Schuff M.J."/>
            <person name="Becker S.L."/>
            <person name="Kravczyk M."/>
            <person name="Gurevich A."/>
            <person name="Francke R."/>
            <person name="Mueller R."/>
            <person name="Keller V."/>
            <person name="Keller A."/>
        </authorList>
    </citation>
    <scope>NUCLEOTIDE SEQUENCE</scope>
    <source>
        <strain evidence="4">S39M_St_73</strain>
    </source>
</reference>